<dbReference type="PANTHER" id="PTHR12317:SF0">
    <property type="entry name" value="ACYLTRANSFERASE"/>
    <property type="match status" value="1"/>
</dbReference>
<dbReference type="Pfam" id="PF03982">
    <property type="entry name" value="DAGAT"/>
    <property type="match status" value="1"/>
</dbReference>
<dbReference type="GO" id="GO:0004144">
    <property type="term" value="F:diacylglycerol O-acyltransferase activity"/>
    <property type="evidence" value="ECO:0007669"/>
    <property type="project" value="TreeGrafter"/>
</dbReference>
<comment type="subcellular location">
    <subcellularLocation>
        <location evidence="1 14">Endoplasmic reticulum membrane</location>
        <topology evidence="1 14">Multi-pass membrane protein</topology>
    </subcellularLocation>
</comment>
<dbReference type="CDD" id="cd07987">
    <property type="entry name" value="LPLAT_MGAT-like"/>
    <property type="match status" value="1"/>
</dbReference>
<keyword evidence="11" id="KW-0443">Lipid metabolism</keyword>
<comment type="pathway">
    <text evidence="2">Glycerolipid metabolism; triacylglycerol biosynthesis.</text>
</comment>
<comment type="similarity">
    <text evidence="4 14">Belongs to the diacylglycerol acyltransferase family.</text>
</comment>
<keyword evidence="9 14" id="KW-0256">Endoplasmic reticulum</keyword>
<protein>
    <recommendedName>
        <fullName evidence="14">Acyltransferase</fullName>
        <ecNumber evidence="14">2.3.1.-</ecNumber>
    </recommendedName>
</protein>
<gene>
    <name evidence="15" type="primary">mogat2-a</name>
    <name evidence="15" type="ORF">Tcan_08734</name>
</gene>
<feature type="transmembrane region" description="Helical" evidence="14">
    <location>
        <begin position="38"/>
        <end position="61"/>
    </location>
</feature>
<evidence type="ECO:0000256" key="9">
    <source>
        <dbReference type="ARBA" id="ARBA00022824"/>
    </source>
</evidence>
<dbReference type="Proteomes" id="UP000031036">
    <property type="component" value="Unassembled WGS sequence"/>
</dbReference>
<keyword evidence="6 14" id="KW-0808">Transferase</keyword>
<accession>A0A0B2VBK5</accession>
<evidence type="ECO:0000256" key="11">
    <source>
        <dbReference type="ARBA" id="ARBA00023098"/>
    </source>
</evidence>
<keyword evidence="7 14" id="KW-0812">Transmembrane</keyword>
<evidence type="ECO:0000256" key="12">
    <source>
        <dbReference type="ARBA" id="ARBA00023136"/>
    </source>
</evidence>
<dbReference type="STRING" id="6265.A0A0B2VBK5"/>
<comment type="caution">
    <text evidence="15">The sequence shown here is derived from an EMBL/GenBank/DDBJ whole genome shotgun (WGS) entry which is preliminary data.</text>
</comment>
<evidence type="ECO:0000256" key="6">
    <source>
        <dbReference type="ARBA" id="ARBA00022679"/>
    </source>
</evidence>
<keyword evidence="12 14" id="KW-0472">Membrane</keyword>
<evidence type="ECO:0000256" key="13">
    <source>
        <dbReference type="ARBA" id="ARBA00023315"/>
    </source>
</evidence>
<evidence type="ECO:0000256" key="2">
    <source>
        <dbReference type="ARBA" id="ARBA00004771"/>
    </source>
</evidence>
<evidence type="ECO:0000256" key="14">
    <source>
        <dbReference type="RuleBase" id="RU367023"/>
    </source>
</evidence>
<organism evidence="15 16">
    <name type="scientific">Toxocara canis</name>
    <name type="common">Canine roundworm</name>
    <dbReference type="NCBI Taxonomy" id="6265"/>
    <lineage>
        <taxon>Eukaryota</taxon>
        <taxon>Metazoa</taxon>
        <taxon>Ecdysozoa</taxon>
        <taxon>Nematoda</taxon>
        <taxon>Chromadorea</taxon>
        <taxon>Rhabditida</taxon>
        <taxon>Spirurina</taxon>
        <taxon>Ascaridomorpha</taxon>
        <taxon>Ascaridoidea</taxon>
        <taxon>Toxocaridae</taxon>
        <taxon>Toxocara</taxon>
    </lineage>
</organism>
<evidence type="ECO:0000256" key="8">
    <source>
        <dbReference type="ARBA" id="ARBA00022798"/>
    </source>
</evidence>
<dbReference type="GO" id="GO:0005789">
    <property type="term" value="C:endoplasmic reticulum membrane"/>
    <property type="evidence" value="ECO:0007669"/>
    <property type="project" value="UniProtKB-SubCell"/>
</dbReference>
<dbReference type="PANTHER" id="PTHR12317">
    <property type="entry name" value="DIACYLGLYCEROL O-ACYLTRANSFERASE"/>
    <property type="match status" value="1"/>
</dbReference>
<feature type="transmembrane region" description="Helical" evidence="14">
    <location>
        <begin position="12"/>
        <end position="32"/>
    </location>
</feature>
<dbReference type="OMA" id="WIAMMAS"/>
<keyword evidence="5" id="KW-0444">Lipid biosynthesis</keyword>
<keyword evidence="10 14" id="KW-1133">Transmembrane helix</keyword>
<reference evidence="15 16" key="1">
    <citation type="submission" date="2014-11" db="EMBL/GenBank/DDBJ databases">
        <title>Genetic blueprint of the zoonotic pathogen Toxocara canis.</title>
        <authorList>
            <person name="Zhu X.-Q."/>
            <person name="Korhonen P.K."/>
            <person name="Cai H."/>
            <person name="Young N.D."/>
            <person name="Nejsum P."/>
            <person name="von Samson-Himmelstjerna G."/>
            <person name="Boag P.R."/>
            <person name="Tan P."/>
            <person name="Li Q."/>
            <person name="Min J."/>
            <person name="Yang Y."/>
            <person name="Wang X."/>
            <person name="Fang X."/>
            <person name="Hall R.S."/>
            <person name="Hofmann A."/>
            <person name="Sternberg P.W."/>
            <person name="Jex A.R."/>
            <person name="Gasser R.B."/>
        </authorList>
    </citation>
    <scope>NUCLEOTIDE SEQUENCE [LARGE SCALE GENOMIC DNA]</scope>
    <source>
        <strain evidence="15">PN_DK_2014</strain>
    </source>
</reference>
<sequence>MLRNLLMWPRDILNYYLEAAAVLFYLYSSIIAPVVSVIISLLITFSPLCIFSFFYALWFCYDYYTPERGSRPNRWARKWKIYEYVANYFPIKLHKTSNLSPQHNYIIGAHPHGILAFGSFISLCTDATGFDRLFPEIHPTIATLKGAFWFPLRREQLLYMTGMIAVNSESILYYLNQSTKGRAVAIVVGGAEELLEAHAYTHRVCLANRKGFIRLAIQSGAYLVPMYSFGENDVYYQIPNEKGSFVRGIQGLLKRIFTYSPTIVLGRGIFNRFIGFMPHRRPIHCVVGEPIVVHKKSNPTQKEVDELHALYCRQLNSLFEANKLKFGVSHSAHLQFV</sequence>
<dbReference type="GO" id="GO:0019432">
    <property type="term" value="P:triglyceride biosynthetic process"/>
    <property type="evidence" value="ECO:0007669"/>
    <property type="project" value="TreeGrafter"/>
</dbReference>
<evidence type="ECO:0000313" key="16">
    <source>
        <dbReference type="Proteomes" id="UP000031036"/>
    </source>
</evidence>
<dbReference type="EMBL" id="JPKZ01002016">
    <property type="protein sequence ID" value="KHN78817.1"/>
    <property type="molecule type" value="Genomic_DNA"/>
</dbReference>
<dbReference type="AlphaFoldDB" id="A0A0B2VBK5"/>
<name>A0A0B2VBK5_TOXCA</name>
<dbReference type="EC" id="2.3.1.-" evidence="14"/>
<evidence type="ECO:0000256" key="4">
    <source>
        <dbReference type="ARBA" id="ARBA00005420"/>
    </source>
</evidence>
<keyword evidence="13 15" id="KW-0012">Acyltransferase</keyword>
<dbReference type="InterPro" id="IPR007130">
    <property type="entry name" value="DAGAT"/>
</dbReference>
<evidence type="ECO:0000313" key="15">
    <source>
        <dbReference type="EMBL" id="KHN78817.1"/>
    </source>
</evidence>
<dbReference type="OrthoDB" id="5855068at2759"/>
<evidence type="ECO:0000256" key="10">
    <source>
        <dbReference type="ARBA" id="ARBA00022989"/>
    </source>
</evidence>
<proteinExistence type="inferred from homology"/>
<keyword evidence="8" id="KW-0319">Glycerol metabolism</keyword>
<keyword evidence="16" id="KW-1185">Reference proteome</keyword>
<comment type="pathway">
    <text evidence="3">Lipid metabolism.</text>
</comment>
<evidence type="ECO:0000256" key="5">
    <source>
        <dbReference type="ARBA" id="ARBA00022516"/>
    </source>
</evidence>
<evidence type="ECO:0000256" key="3">
    <source>
        <dbReference type="ARBA" id="ARBA00005189"/>
    </source>
</evidence>
<dbReference type="GO" id="GO:0006071">
    <property type="term" value="P:glycerol metabolic process"/>
    <property type="evidence" value="ECO:0007669"/>
    <property type="project" value="UniProtKB-KW"/>
</dbReference>
<evidence type="ECO:0000256" key="7">
    <source>
        <dbReference type="ARBA" id="ARBA00022692"/>
    </source>
</evidence>
<evidence type="ECO:0000256" key="1">
    <source>
        <dbReference type="ARBA" id="ARBA00004477"/>
    </source>
</evidence>